<protein>
    <recommendedName>
        <fullName evidence="4">KCTD1_15</fullName>
    </recommendedName>
</protein>
<evidence type="ECO:0000256" key="1">
    <source>
        <dbReference type="SAM" id="MobiDB-lite"/>
    </source>
</evidence>
<evidence type="ECO:0000313" key="3">
    <source>
        <dbReference type="Proteomes" id="UP000507470"/>
    </source>
</evidence>
<dbReference type="OrthoDB" id="5791190at2759"/>
<dbReference type="AlphaFoldDB" id="A0A6J8ALA8"/>
<evidence type="ECO:0008006" key="4">
    <source>
        <dbReference type="Google" id="ProtNLM"/>
    </source>
</evidence>
<dbReference type="Proteomes" id="UP000507470">
    <property type="component" value="Unassembled WGS sequence"/>
</dbReference>
<name>A0A6J8ALA8_MYTCO</name>
<feature type="compositionally biased region" description="Polar residues" evidence="1">
    <location>
        <begin position="8"/>
        <end position="27"/>
    </location>
</feature>
<feature type="region of interest" description="Disordered" evidence="1">
    <location>
        <begin position="1"/>
        <end position="32"/>
    </location>
</feature>
<keyword evidence="3" id="KW-1185">Reference proteome</keyword>
<reference evidence="2 3" key="1">
    <citation type="submission" date="2020-06" db="EMBL/GenBank/DDBJ databases">
        <authorList>
            <person name="Li R."/>
            <person name="Bekaert M."/>
        </authorList>
    </citation>
    <scope>NUCLEOTIDE SEQUENCE [LARGE SCALE GENOMIC DNA]</scope>
    <source>
        <strain evidence="3">wild</strain>
    </source>
</reference>
<proteinExistence type="predicted"/>
<accession>A0A6J8ALA8</accession>
<sequence length="184" mass="20963">MRYDGSGNVDQPSDVTTQNTFPSATSSDTDDFFQLSRPKIDKKDETWYTSRCANHCVRATTINILAHAGIAYRETMKITGHKCESSLSSNHEDSSDKQRRKHSALLQGLDATHKFYLSNIEINCFTKVLKTTRKSNKKDTLFHCGKWFIDKHDNLYYPFSGVTKKSFESMKAVIRSSFPLIASF</sequence>
<organism evidence="2 3">
    <name type="scientific">Mytilus coruscus</name>
    <name type="common">Sea mussel</name>
    <dbReference type="NCBI Taxonomy" id="42192"/>
    <lineage>
        <taxon>Eukaryota</taxon>
        <taxon>Metazoa</taxon>
        <taxon>Spiralia</taxon>
        <taxon>Lophotrochozoa</taxon>
        <taxon>Mollusca</taxon>
        <taxon>Bivalvia</taxon>
        <taxon>Autobranchia</taxon>
        <taxon>Pteriomorphia</taxon>
        <taxon>Mytilida</taxon>
        <taxon>Mytiloidea</taxon>
        <taxon>Mytilidae</taxon>
        <taxon>Mytilinae</taxon>
        <taxon>Mytilus</taxon>
    </lineage>
</organism>
<gene>
    <name evidence="2" type="ORF">MCOR_9071</name>
</gene>
<dbReference type="EMBL" id="CACVKT020001654">
    <property type="protein sequence ID" value="CAC5370116.1"/>
    <property type="molecule type" value="Genomic_DNA"/>
</dbReference>
<evidence type="ECO:0000313" key="2">
    <source>
        <dbReference type="EMBL" id="CAC5370116.1"/>
    </source>
</evidence>